<dbReference type="NCBIfam" id="TIGR01104">
    <property type="entry name" value="V_PPase"/>
    <property type="match status" value="1"/>
</dbReference>
<dbReference type="GO" id="GO:0016020">
    <property type="term" value="C:membrane"/>
    <property type="evidence" value="ECO:0007669"/>
    <property type="project" value="InterPro"/>
</dbReference>
<gene>
    <name evidence="10" type="ORF">METZ01_LOCUS104999</name>
</gene>
<keyword evidence="3 9" id="KW-0812">Transmembrane</keyword>
<feature type="transmembrane region" description="Helical" evidence="9">
    <location>
        <begin position="550"/>
        <end position="568"/>
    </location>
</feature>
<evidence type="ECO:0000256" key="8">
    <source>
        <dbReference type="ARBA" id="ARBA00023136"/>
    </source>
</evidence>
<dbReference type="PANTHER" id="PTHR31998">
    <property type="entry name" value="K(+)-INSENSITIVE PYROPHOSPHATE-ENERGIZED PROTON PUMP"/>
    <property type="match status" value="1"/>
</dbReference>
<evidence type="ECO:0000256" key="7">
    <source>
        <dbReference type="ARBA" id="ARBA00023065"/>
    </source>
</evidence>
<evidence type="ECO:0000313" key="10">
    <source>
        <dbReference type="EMBL" id="SVA52145.1"/>
    </source>
</evidence>
<evidence type="ECO:0000256" key="3">
    <source>
        <dbReference type="ARBA" id="ARBA00022692"/>
    </source>
</evidence>
<accession>A0A381WI08</accession>
<feature type="transmembrane region" description="Helical" evidence="9">
    <location>
        <begin position="17"/>
        <end position="38"/>
    </location>
</feature>
<sequence length="773" mass="82296">MNSTDYSPIAPILGDKYITILICTSGILGLLFALYQYLKIRKIKIYEYGHSFELLENQRWDREKLINVYEAISEGAAAFLKEEFKYMYIFIILFAGIITILVGSAGNCGKSKIIDGILQSTDGSCWIRGGLTAGSFVVGGLTSMLSGYIGMRIAVYTNARTTISATRGWGAAFNTAFSGGAVMGFCLCSLGLLILYVIINLYHLYWDLTVLGNGQALFECIAGYGLGGSSIALFGRVGGGIYTKAADVGADLVGKVEQGIPEDDPRNPAVIADNVGDNVGDVAGMGADLFGSFAEATCAALVIASMSPDLNKYWGSLLFPLLITSVGIFSGFLTALIPIFYKVKKEADIEKSLKIQLIMSTLLTTPLIAMISYLFLPSKFCVELSDNITDSNFIWDDDMPSWCSHKATNTGAFISIVCGLWSGLIIGYFTEYMTSHSHYPVRELASVCDKGAAVNIIYGLALGNFSTIVPVIFLAITILISFQLASMFGIALAALGMLSTLTIGLTIDVYGPISDNAGGIAEMVGFDESVREKTDALDAAGNTTAAIGKGFAIGSAALVSLALFGAFVSRAGLGYQGINILDSFTFFGLLIGAMLPYVFSAMTMKSVGKAAQEMVEEVRRQFRENPGIMQGDVKPDYKRCVEISTQASLKEMILPGILVIFTPIVFGFLFGIKALSGLLTGSLISGVQMAISSSNTGGAWDNAKKYIEKGNYGGKGSAAHSAAVTGDTVGDPLKDTSGPALNILMKLMAIISLVFADFFVKNSLPSLIPGYTT</sequence>
<keyword evidence="6 9" id="KW-1133">Transmembrane helix</keyword>
<evidence type="ECO:0000256" key="4">
    <source>
        <dbReference type="ARBA" id="ARBA00022842"/>
    </source>
</evidence>
<dbReference type="EMBL" id="UINC01011876">
    <property type="protein sequence ID" value="SVA52145.1"/>
    <property type="molecule type" value="Genomic_DNA"/>
</dbReference>
<dbReference type="Pfam" id="PF03030">
    <property type="entry name" value="H_PPase"/>
    <property type="match status" value="1"/>
</dbReference>
<dbReference type="HAMAP" id="MF_01129">
    <property type="entry name" value="PPase_energized_pump"/>
    <property type="match status" value="1"/>
</dbReference>
<evidence type="ECO:0000256" key="5">
    <source>
        <dbReference type="ARBA" id="ARBA00022967"/>
    </source>
</evidence>
<organism evidence="10">
    <name type="scientific">marine metagenome</name>
    <dbReference type="NCBI Taxonomy" id="408172"/>
    <lineage>
        <taxon>unclassified sequences</taxon>
        <taxon>metagenomes</taxon>
        <taxon>ecological metagenomes</taxon>
    </lineage>
</organism>
<feature type="transmembrane region" description="Helical" evidence="9">
    <location>
        <begin position="451"/>
        <end position="480"/>
    </location>
</feature>
<feature type="transmembrane region" description="Helical" evidence="9">
    <location>
        <begin position="486"/>
        <end position="507"/>
    </location>
</feature>
<dbReference type="NCBIfam" id="NF001960">
    <property type="entry name" value="PRK00733.3-5"/>
    <property type="match status" value="1"/>
</dbReference>
<evidence type="ECO:0000256" key="9">
    <source>
        <dbReference type="SAM" id="Phobius"/>
    </source>
</evidence>
<evidence type="ECO:0000256" key="2">
    <source>
        <dbReference type="ARBA" id="ARBA00022448"/>
    </source>
</evidence>
<proteinExistence type="inferred from homology"/>
<keyword evidence="2" id="KW-0813">Transport</keyword>
<keyword evidence="5" id="KW-1278">Translocase</keyword>
<feature type="transmembrane region" description="Helical" evidence="9">
    <location>
        <begin position="580"/>
        <end position="599"/>
    </location>
</feature>
<evidence type="ECO:0008006" key="11">
    <source>
        <dbReference type="Google" id="ProtNLM"/>
    </source>
</evidence>
<keyword evidence="4" id="KW-0460">Magnesium</keyword>
<keyword evidence="8 9" id="KW-0472">Membrane</keyword>
<dbReference type="PIRSF" id="PIRSF001265">
    <property type="entry name" value="H+-PPase"/>
    <property type="match status" value="1"/>
</dbReference>
<feature type="transmembrane region" description="Helical" evidence="9">
    <location>
        <begin position="740"/>
        <end position="760"/>
    </location>
</feature>
<evidence type="ECO:0000256" key="6">
    <source>
        <dbReference type="ARBA" id="ARBA00022989"/>
    </source>
</evidence>
<protein>
    <recommendedName>
        <fullName evidence="11">H(+)-exporting diphosphatase</fullName>
    </recommendedName>
</protein>
<feature type="transmembrane region" description="Helical" evidence="9">
    <location>
        <begin position="652"/>
        <end position="672"/>
    </location>
</feature>
<dbReference type="GO" id="GO:0004427">
    <property type="term" value="F:inorganic diphosphate phosphatase activity"/>
    <property type="evidence" value="ECO:0007669"/>
    <property type="project" value="InterPro"/>
</dbReference>
<feature type="transmembrane region" description="Helical" evidence="9">
    <location>
        <begin position="86"/>
        <end position="106"/>
    </location>
</feature>
<feature type="transmembrane region" description="Helical" evidence="9">
    <location>
        <begin position="353"/>
        <end position="376"/>
    </location>
</feature>
<feature type="transmembrane region" description="Helical" evidence="9">
    <location>
        <begin position="410"/>
        <end position="430"/>
    </location>
</feature>
<dbReference type="InterPro" id="IPR004131">
    <property type="entry name" value="PPase-energised_H-pump"/>
</dbReference>
<dbReference type="AlphaFoldDB" id="A0A381WI08"/>
<feature type="transmembrane region" description="Helical" evidence="9">
    <location>
        <begin position="171"/>
        <end position="199"/>
    </location>
</feature>
<feature type="transmembrane region" description="Helical" evidence="9">
    <location>
        <begin position="317"/>
        <end position="341"/>
    </location>
</feature>
<comment type="subcellular location">
    <subcellularLocation>
        <location evidence="1">Endomembrane system</location>
        <topology evidence="1">Multi-pass membrane protein</topology>
    </subcellularLocation>
</comment>
<evidence type="ECO:0000256" key="1">
    <source>
        <dbReference type="ARBA" id="ARBA00004127"/>
    </source>
</evidence>
<reference evidence="10" key="1">
    <citation type="submission" date="2018-05" db="EMBL/GenBank/DDBJ databases">
        <authorList>
            <person name="Lanie J.A."/>
            <person name="Ng W.-L."/>
            <person name="Kazmierczak K.M."/>
            <person name="Andrzejewski T.M."/>
            <person name="Davidsen T.M."/>
            <person name="Wayne K.J."/>
            <person name="Tettelin H."/>
            <person name="Glass J.I."/>
            <person name="Rusch D."/>
            <person name="Podicherti R."/>
            <person name="Tsui H.-C.T."/>
            <person name="Winkler M.E."/>
        </authorList>
    </citation>
    <scope>NUCLEOTIDE SEQUENCE</scope>
</reference>
<keyword evidence="7" id="KW-0406">Ion transport</keyword>
<name>A0A381WI08_9ZZZZ</name>
<feature type="transmembrane region" description="Helical" evidence="9">
    <location>
        <begin position="126"/>
        <end position="150"/>
    </location>
</feature>
<dbReference type="GO" id="GO:0009678">
    <property type="term" value="F:diphosphate hydrolysis-driven proton transmembrane transporter activity"/>
    <property type="evidence" value="ECO:0007669"/>
    <property type="project" value="InterPro"/>
</dbReference>
<dbReference type="GO" id="GO:0012505">
    <property type="term" value="C:endomembrane system"/>
    <property type="evidence" value="ECO:0007669"/>
    <property type="project" value="UniProtKB-SubCell"/>
</dbReference>